<dbReference type="FunFam" id="3.90.199.10:FF:000002">
    <property type="entry name" value="DNA topoisomerase 2"/>
    <property type="match status" value="1"/>
</dbReference>
<dbReference type="InterPro" id="IPR001241">
    <property type="entry name" value="Topo_IIA"/>
</dbReference>
<dbReference type="InterPro" id="IPR003594">
    <property type="entry name" value="HATPase_dom"/>
</dbReference>
<dbReference type="Gene3D" id="3.30.565.10">
    <property type="entry name" value="Histidine kinase-like ATPase, C-terminal domain"/>
    <property type="match status" value="1"/>
</dbReference>
<dbReference type="GO" id="GO:0000712">
    <property type="term" value="P:resolution of meiotic recombination intermediates"/>
    <property type="evidence" value="ECO:0007669"/>
    <property type="project" value="TreeGrafter"/>
</dbReference>
<dbReference type="Pfam" id="PF01751">
    <property type="entry name" value="Toprim"/>
    <property type="match status" value="1"/>
</dbReference>
<dbReference type="InterPro" id="IPR001154">
    <property type="entry name" value="TopoII_euk"/>
</dbReference>
<dbReference type="InterPro" id="IPR013506">
    <property type="entry name" value="Topo_IIA_bsu_dom2"/>
</dbReference>
<evidence type="ECO:0000256" key="1">
    <source>
        <dbReference type="ARBA" id="ARBA00000185"/>
    </source>
</evidence>
<feature type="domain" description="Toprim" evidence="15">
    <location>
        <begin position="544"/>
        <end position="658"/>
    </location>
</feature>
<comment type="function">
    <text evidence="13">Control of topological states of DNA by transient breakage and subsequent rejoining of DNA strands. Topoisomerase II makes double-strand breaks.</text>
</comment>
<dbReference type="EC" id="5.6.2.2" evidence="13"/>
<dbReference type="FunFam" id="3.30.230.10:FF:000008">
    <property type="entry name" value="DNA topoisomerase 2"/>
    <property type="match status" value="1"/>
</dbReference>
<sequence length="1543" mass="173518">MVPTSHWSRSASLRVILCPNTATGGERPSEAISNYFKFQIFLFPLILPPTRNPQIPNPNPSVALYSHSHSLDFSHSTTQPQCRFLSLSLSLSSLNVNAMATTEKLPLQPTTAHNAPKKTIEEMYQKKSQLEHILLRPDTYIGSVEKHTQNLWVYKDGEMAYRPVSYVPGLYKIFDEILVNAADNKQRDPSMDAVKVEIDAEANRISVYNSGDGIPVEIHAEEKVYVPEMIFGHLLTSSNYDDNQKKTTGGRNGYGAKLTNIFSTEFIIETADGKRQRKYKQVFSENMGKKSEPTITKCKQGENWTRVTFKPDLAKFNMDHLEEDVVALMKKRVVDLAGTLGKSVKVELNGQRVPVKSFSDYVNLYLRSASKSSPEPLPMITEKVNDRWEVAVSLSDGQFQQVSFVNGIATIKGGTHVDYVTNQIANHVMAAVNKKNKNAHLKAHNVKSHLWVFVNALIDNPAFDSQTKETLTTRQSSFGSKCDLSEDFLKKVAKSGVVNNLLSWADFKQSKELKKTDGSKRQRLTGIPKLEDANDAGGKNSDKCTLILTEGDSAKALAMAGISVVGRNYYGVFPLRGKLLNVREASHKQIMDNAEIQNIKQILGLQHGKEYDSTKGLRYGHLMIMTDQDHDGSHIKGLLINFIHSFWPSLLKIPSFMVEFITPIVKATNSRTKSVISFYSMPEYEAWKESLGGSASSWSIKYYKGLGTSTSKEGKEYFQAIDKHKKDFIWVDEQDGEAIELAFSKKKIEARKNWLRQFEPGTYLDQSETLIKYSDFVNKELILFSMADLQRSIPAMVDGLKPGQRKILFCSFKRNFVKEAKVAQFSGYVSEHSAYHHGEQSLAGTIIGMAQDFVGSNNINLLQPNGQFGTRHQGGKDHASARYIYTRMSPITRFLFPKDDDLLLDYQNEDGQSIEPTWYMPIIPMILVNGSEGIGTGWSSYIPNYNPRDIVANVRRLLNDEMMEPMDPWYRGFKGSIEKSSIKETGVTYTVSGVIEQVDNTTLKITELPIRRWTQDYKEFLEGLMTGTDKIKEPFIKDYREHNDDVNVHFEVILSEENMNIALQEGLEKRFKLTTSITTTNMHLFDENGVIKKYDNPEKILEEFFHLRLEYYAKRKKVLLDNLELDLLKLDNKVRFILGVVNGEIIVNNRKRAELFMELHQKGFTPFPKKGKGPDVSVAGATEDDNDESQSPDGDVAAKSGVKASDYEYLLSMAIGTLTLEKVQELCSERDKLEGDVAELRKATPKTLWEKDLDAIEKELDELDKKDAEAAQVRKEMREKNMANNAGTSRKPQPKKNAAKTLKEAKTKGAAAAKKGPAKKDKVVDIDEEDEVQELKERLAAYNLDSSPEHNSMETETTKFEPEEAAKKEPAKRGRKKAITVNSDDDMNDPSEDEDFEMEKKGRGRGRGRGKQPPKEKAAPAARKRGPAAQKKPLIGQKLITEVLKPDGDANNSPDKKVRKMRPSPFNKKSGSVAVKDSNLGGASASAIMDDILQEEVGVAASRDRPKRERKKVATVYVESDSEEVENDSNDEDFSSAFEEDDD</sequence>
<feature type="compositionally biased region" description="Basic and acidic residues" evidence="14">
    <location>
        <begin position="1347"/>
        <end position="1372"/>
    </location>
</feature>
<comment type="catalytic activity">
    <reaction evidence="1 12 13">
        <text>ATP-dependent breakage, passage and rejoining of double-stranded DNA.</text>
        <dbReference type="EC" id="5.6.2.2"/>
    </reaction>
</comment>
<keyword evidence="18" id="KW-1185">Reference proteome</keyword>
<dbReference type="FunFam" id="3.30.1360.40:FF:000003">
    <property type="entry name" value="DNA topoisomerase 2"/>
    <property type="match status" value="1"/>
</dbReference>
<dbReference type="PROSITE" id="PS50880">
    <property type="entry name" value="TOPRIM"/>
    <property type="match status" value="1"/>
</dbReference>
<feature type="region of interest" description="Disordered" evidence="14">
    <location>
        <begin position="1497"/>
        <end position="1543"/>
    </location>
</feature>
<dbReference type="CDD" id="cd03481">
    <property type="entry name" value="TopoIIA_Trans_ScTopoIIA"/>
    <property type="match status" value="1"/>
</dbReference>
<dbReference type="InterPro" id="IPR013760">
    <property type="entry name" value="Topo_IIA-like_dom_sf"/>
</dbReference>
<dbReference type="InterPro" id="IPR006171">
    <property type="entry name" value="TOPRIM_dom"/>
</dbReference>
<dbReference type="InterPro" id="IPR036890">
    <property type="entry name" value="HATPase_C_sf"/>
</dbReference>
<feature type="region of interest" description="Disordered" evidence="14">
    <location>
        <begin position="1167"/>
        <end position="1198"/>
    </location>
</feature>
<evidence type="ECO:0000313" key="18">
    <source>
        <dbReference type="Proteomes" id="UP001140206"/>
    </source>
</evidence>
<dbReference type="Gene3D" id="3.40.50.670">
    <property type="match status" value="1"/>
</dbReference>
<accession>A0AAV8BTG5</accession>
<dbReference type="GO" id="GO:0006265">
    <property type="term" value="P:DNA topological change"/>
    <property type="evidence" value="ECO:0007669"/>
    <property type="project" value="UniProtKB-UniRule"/>
</dbReference>
<evidence type="ECO:0000256" key="4">
    <source>
        <dbReference type="ARBA" id="ARBA00011080"/>
    </source>
</evidence>
<keyword evidence="5" id="KW-0479">Metal-binding</keyword>
<dbReference type="InterPro" id="IPR002205">
    <property type="entry name" value="Topo_IIA_dom_A"/>
</dbReference>
<dbReference type="SMART" id="SM00433">
    <property type="entry name" value="TOP2c"/>
    <property type="match status" value="1"/>
</dbReference>
<evidence type="ECO:0000256" key="12">
    <source>
        <dbReference type="PROSITE-ProRule" id="PRU01384"/>
    </source>
</evidence>
<dbReference type="SUPFAM" id="SSF55874">
    <property type="entry name" value="ATPase domain of HSP90 chaperone/DNA topoisomerase II/histidine kinase"/>
    <property type="match status" value="1"/>
</dbReference>
<feature type="region of interest" description="Disordered" evidence="14">
    <location>
        <begin position="1276"/>
        <end position="1478"/>
    </location>
</feature>
<evidence type="ECO:0000256" key="13">
    <source>
        <dbReference type="RuleBase" id="RU362094"/>
    </source>
</evidence>
<keyword evidence="11 12" id="KW-0413">Isomerase</keyword>
<comment type="subunit">
    <text evidence="13">Homodimer.</text>
</comment>
<dbReference type="InterPro" id="IPR013759">
    <property type="entry name" value="Topo_IIA_B_C"/>
</dbReference>
<evidence type="ECO:0000256" key="5">
    <source>
        <dbReference type="ARBA" id="ARBA00022723"/>
    </source>
</evidence>
<feature type="compositionally biased region" description="Basic residues" evidence="14">
    <location>
        <begin position="1402"/>
        <end position="1412"/>
    </location>
</feature>
<reference evidence="17" key="1">
    <citation type="submission" date="2022-08" db="EMBL/GenBank/DDBJ databases">
        <authorList>
            <person name="Marques A."/>
        </authorList>
    </citation>
    <scope>NUCLEOTIDE SEQUENCE</scope>
    <source>
        <strain evidence="17">RhyPub2mFocal</strain>
        <tissue evidence="17">Leaves</tissue>
    </source>
</reference>
<dbReference type="GO" id="GO:0003918">
    <property type="term" value="F:DNA topoisomerase type II (double strand cut, ATP-hydrolyzing) activity"/>
    <property type="evidence" value="ECO:0007669"/>
    <property type="project" value="UniProtKB-UniRule"/>
</dbReference>
<evidence type="ECO:0000256" key="10">
    <source>
        <dbReference type="ARBA" id="ARBA00023125"/>
    </source>
</evidence>
<dbReference type="InterPro" id="IPR013758">
    <property type="entry name" value="Topo_IIA_A/C_ab"/>
</dbReference>
<dbReference type="Gene3D" id="3.30.1360.40">
    <property type="match status" value="1"/>
</dbReference>
<proteinExistence type="inferred from homology"/>
<evidence type="ECO:0000256" key="11">
    <source>
        <dbReference type="ARBA" id="ARBA00023235"/>
    </source>
</evidence>
<dbReference type="SUPFAM" id="SSF54211">
    <property type="entry name" value="Ribosomal protein S5 domain 2-like"/>
    <property type="match status" value="1"/>
</dbReference>
<dbReference type="Pfam" id="PF00521">
    <property type="entry name" value="DNA_topoisoIV"/>
    <property type="match status" value="1"/>
</dbReference>
<dbReference type="CDD" id="cd00187">
    <property type="entry name" value="TOP4c"/>
    <property type="match status" value="1"/>
</dbReference>
<dbReference type="Gene3D" id="3.30.1490.30">
    <property type="match status" value="1"/>
</dbReference>
<dbReference type="FunFam" id="3.40.50.670:FF:000001">
    <property type="entry name" value="DNA topoisomerase 2"/>
    <property type="match status" value="2"/>
</dbReference>
<gene>
    <name evidence="17" type="ORF">LUZ62_080800</name>
</gene>
<dbReference type="Gene3D" id="1.10.268.10">
    <property type="entry name" value="Topoisomerase, domain 3"/>
    <property type="match status" value="1"/>
</dbReference>
<dbReference type="GO" id="GO:0005524">
    <property type="term" value="F:ATP binding"/>
    <property type="evidence" value="ECO:0007669"/>
    <property type="project" value="UniProtKB-UniRule"/>
</dbReference>
<evidence type="ECO:0000259" key="15">
    <source>
        <dbReference type="PROSITE" id="PS50880"/>
    </source>
</evidence>
<dbReference type="GO" id="GO:0000819">
    <property type="term" value="P:sister chromatid segregation"/>
    <property type="evidence" value="ECO:0007669"/>
    <property type="project" value="TreeGrafter"/>
</dbReference>
<dbReference type="InterPro" id="IPR018522">
    <property type="entry name" value="TopoIIA_CS"/>
</dbReference>
<feature type="compositionally biased region" description="Polar residues" evidence="14">
    <location>
        <begin position="1282"/>
        <end position="1291"/>
    </location>
</feature>
<dbReference type="SMART" id="SM00434">
    <property type="entry name" value="TOP4c"/>
    <property type="match status" value="1"/>
</dbReference>
<dbReference type="FunFam" id="3.30.565.10:FF:000004">
    <property type="entry name" value="DNA topoisomerase 2"/>
    <property type="match status" value="1"/>
</dbReference>
<dbReference type="InterPro" id="IPR020568">
    <property type="entry name" value="Ribosomal_Su5_D2-typ_SF"/>
</dbReference>
<keyword evidence="7 13" id="KW-0067">ATP-binding</keyword>
<dbReference type="Pfam" id="PF02518">
    <property type="entry name" value="HATPase_c"/>
    <property type="match status" value="1"/>
</dbReference>
<dbReference type="EMBL" id="JAMFTS010000005">
    <property type="protein sequence ID" value="KAJ4746395.1"/>
    <property type="molecule type" value="Genomic_DNA"/>
</dbReference>
<evidence type="ECO:0000259" key="16">
    <source>
        <dbReference type="PROSITE" id="PS52040"/>
    </source>
</evidence>
<name>A0AAV8BTG5_9POAL</name>
<dbReference type="Gene3D" id="3.30.230.10">
    <property type="match status" value="1"/>
</dbReference>
<keyword evidence="10 12" id="KW-0238">DNA-binding</keyword>
<dbReference type="CDD" id="cd03365">
    <property type="entry name" value="TOPRIM_TopoIIA"/>
    <property type="match status" value="1"/>
</dbReference>
<dbReference type="Pfam" id="PF00204">
    <property type="entry name" value="DNA_gyraseB"/>
    <property type="match status" value="1"/>
</dbReference>
<organism evidence="17 18">
    <name type="scientific">Rhynchospora pubera</name>
    <dbReference type="NCBI Taxonomy" id="906938"/>
    <lineage>
        <taxon>Eukaryota</taxon>
        <taxon>Viridiplantae</taxon>
        <taxon>Streptophyta</taxon>
        <taxon>Embryophyta</taxon>
        <taxon>Tracheophyta</taxon>
        <taxon>Spermatophyta</taxon>
        <taxon>Magnoliopsida</taxon>
        <taxon>Liliopsida</taxon>
        <taxon>Poales</taxon>
        <taxon>Cyperaceae</taxon>
        <taxon>Cyperoideae</taxon>
        <taxon>Rhynchosporeae</taxon>
        <taxon>Rhynchospora</taxon>
    </lineage>
</organism>
<dbReference type="SUPFAM" id="SSF56719">
    <property type="entry name" value="Type II DNA topoisomerase"/>
    <property type="match status" value="1"/>
</dbReference>
<keyword evidence="9 12" id="KW-0799">Topoisomerase</keyword>
<dbReference type="InterPro" id="IPR050634">
    <property type="entry name" value="DNA_Topoisomerase_II"/>
</dbReference>
<feature type="domain" description="Topo IIA-type catalytic" evidence="16">
    <location>
        <begin position="793"/>
        <end position="1253"/>
    </location>
</feature>
<feature type="compositionally biased region" description="Acidic residues" evidence="14">
    <location>
        <begin position="1383"/>
        <end position="1397"/>
    </location>
</feature>
<dbReference type="InterPro" id="IPR034157">
    <property type="entry name" value="TOPRIM_TopoII"/>
</dbReference>
<feature type="active site" description="O-(5'-phospho-DNA)-tyrosine intermediate" evidence="12">
    <location>
        <position position="883"/>
    </location>
</feature>
<evidence type="ECO:0000256" key="7">
    <source>
        <dbReference type="ARBA" id="ARBA00022840"/>
    </source>
</evidence>
<dbReference type="Gene3D" id="3.90.199.10">
    <property type="entry name" value="Topoisomerase II, domain 5"/>
    <property type="match status" value="1"/>
</dbReference>
<dbReference type="InterPro" id="IPR013757">
    <property type="entry name" value="Topo_IIA_A_a_sf"/>
</dbReference>
<dbReference type="PROSITE" id="PS52040">
    <property type="entry name" value="TOPO_IIA"/>
    <property type="match status" value="1"/>
</dbReference>
<evidence type="ECO:0000313" key="17">
    <source>
        <dbReference type="EMBL" id="KAJ4746395.1"/>
    </source>
</evidence>
<evidence type="ECO:0000256" key="6">
    <source>
        <dbReference type="ARBA" id="ARBA00022741"/>
    </source>
</evidence>
<dbReference type="PANTHER" id="PTHR10169">
    <property type="entry name" value="DNA TOPOISOMERASE/GYRASE"/>
    <property type="match status" value="1"/>
</dbReference>
<dbReference type="FunFam" id="1.10.268.10:FF:000006">
    <property type="entry name" value="DNA topoisomerase 2"/>
    <property type="match status" value="1"/>
</dbReference>
<evidence type="ECO:0000256" key="9">
    <source>
        <dbReference type="ARBA" id="ARBA00023029"/>
    </source>
</evidence>
<dbReference type="Proteomes" id="UP001140206">
    <property type="component" value="Chromosome 5"/>
</dbReference>
<protein>
    <recommendedName>
        <fullName evidence="13">DNA topoisomerase 2</fullName>
        <ecNumber evidence="13">5.6.2.2</ecNumber>
    </recommendedName>
</protein>
<comment type="caution">
    <text evidence="17">The sequence shown here is derived from an EMBL/GenBank/DDBJ whole genome shotgun (WGS) entry which is preliminary data.</text>
</comment>
<comment type="cofactor">
    <cofactor evidence="3">
        <name>Mg(2+)</name>
        <dbReference type="ChEBI" id="CHEBI:18420"/>
    </cofactor>
</comment>
<dbReference type="PROSITE" id="PS00177">
    <property type="entry name" value="TOPOISOMERASE_II"/>
    <property type="match status" value="1"/>
</dbReference>
<dbReference type="PRINTS" id="PR00418">
    <property type="entry name" value="TPI2FAMILY"/>
</dbReference>
<evidence type="ECO:0000256" key="3">
    <source>
        <dbReference type="ARBA" id="ARBA00001946"/>
    </source>
</evidence>
<comment type="cofactor">
    <cofactor evidence="2">
        <name>Ca(2+)</name>
        <dbReference type="ChEBI" id="CHEBI:29108"/>
    </cofactor>
</comment>
<dbReference type="InterPro" id="IPR031660">
    <property type="entry name" value="TOPRIM_C"/>
</dbReference>
<keyword evidence="6 13" id="KW-0547">Nucleotide-binding</keyword>
<dbReference type="GO" id="GO:0005634">
    <property type="term" value="C:nucleus"/>
    <property type="evidence" value="ECO:0007669"/>
    <property type="project" value="TreeGrafter"/>
</dbReference>
<dbReference type="InterPro" id="IPR014721">
    <property type="entry name" value="Ribsml_uS5_D2-typ_fold_subgr"/>
</dbReference>
<feature type="region of interest" description="Disordered" evidence="14">
    <location>
        <begin position="515"/>
        <end position="539"/>
    </location>
</feature>
<evidence type="ECO:0000256" key="2">
    <source>
        <dbReference type="ARBA" id="ARBA00001913"/>
    </source>
</evidence>
<feature type="compositionally biased region" description="Acidic residues" evidence="14">
    <location>
        <begin position="1520"/>
        <end position="1543"/>
    </location>
</feature>
<dbReference type="FunFam" id="3.30.1490.30:FF:000001">
    <property type="entry name" value="DNA topoisomerase 2"/>
    <property type="match status" value="1"/>
</dbReference>
<evidence type="ECO:0000256" key="14">
    <source>
        <dbReference type="SAM" id="MobiDB-lite"/>
    </source>
</evidence>
<dbReference type="GO" id="GO:0003677">
    <property type="term" value="F:DNA binding"/>
    <property type="evidence" value="ECO:0007669"/>
    <property type="project" value="UniProtKB-UniRule"/>
</dbReference>
<keyword evidence="8" id="KW-0460">Magnesium</keyword>
<dbReference type="PRINTS" id="PR01158">
    <property type="entry name" value="TOPISMRASEII"/>
</dbReference>
<comment type="similarity">
    <text evidence="4 13">Belongs to the type II topoisomerase family.</text>
</comment>
<evidence type="ECO:0000256" key="8">
    <source>
        <dbReference type="ARBA" id="ARBA00022842"/>
    </source>
</evidence>
<dbReference type="CDD" id="cd16930">
    <property type="entry name" value="HATPase_TopII-like"/>
    <property type="match status" value="1"/>
</dbReference>
<dbReference type="GO" id="GO:0046872">
    <property type="term" value="F:metal ion binding"/>
    <property type="evidence" value="ECO:0007669"/>
    <property type="project" value="UniProtKB-KW"/>
</dbReference>
<dbReference type="PANTHER" id="PTHR10169:SF38">
    <property type="entry name" value="DNA TOPOISOMERASE 2"/>
    <property type="match status" value="1"/>
</dbReference>
<dbReference type="Pfam" id="PF16898">
    <property type="entry name" value="TOPRIM_C"/>
    <property type="match status" value="1"/>
</dbReference>